<dbReference type="PATRIC" id="fig|1705578.3.peg.956"/>
<evidence type="ECO:0000313" key="4">
    <source>
        <dbReference type="Proteomes" id="UP000093694"/>
    </source>
</evidence>
<organism evidence="1 3">
    <name type="scientific">Clostridium coskatii</name>
    <dbReference type="NCBI Taxonomy" id="1705578"/>
    <lineage>
        <taxon>Bacteria</taxon>
        <taxon>Bacillati</taxon>
        <taxon>Bacillota</taxon>
        <taxon>Clostridia</taxon>
        <taxon>Eubacteriales</taxon>
        <taxon>Clostridiaceae</taxon>
        <taxon>Clostridium</taxon>
    </lineage>
</organism>
<accession>A0A162JB57</accession>
<protein>
    <submittedName>
        <fullName evidence="1">Uncharacterized protein</fullName>
    </submittedName>
</protein>
<dbReference type="EMBL" id="LITQ01000016">
    <property type="protein sequence ID" value="OAA92905.1"/>
    <property type="molecule type" value="Genomic_DNA"/>
</dbReference>
<reference evidence="2 4" key="2">
    <citation type="journal article" date="2016" name="Front. Microbiol.">
        <title>Industrial Acetogenic Biocatalysts: A Comparative Metabolic and Genomic Analysis.</title>
        <authorList>
            <person name="Bengelsdorf F."/>
            <person name="Poehlein A."/>
            <person name="Sonja S."/>
            <person name="Erz C."/>
            <person name="Hummel T."/>
            <person name="Hoffmeister S."/>
            <person name="Daniel R."/>
            <person name="Durre P."/>
        </authorList>
    </citation>
    <scope>NUCLEOTIDE SEQUENCE [LARGE SCALE GENOMIC DNA]</scope>
    <source>
        <strain evidence="2 4">PTA-10522</strain>
    </source>
</reference>
<keyword evidence="4" id="KW-1185">Reference proteome</keyword>
<sequence length="128" mass="14941">MNDDYILRIIESIGEFAGKVLFNKQSKEFKNIDVQSMTIQDVLPILLKKLIFQGKYNEAENLLFEELKKNPSDDLIKIGKDFYNMLLLKSDEDLTKANFSREEIFQGLNDMKKFTCELIQVTNNSHLE</sequence>
<proteinExistence type="predicted"/>
<gene>
    <name evidence="2" type="ORF">CLCOS_12800</name>
    <name evidence="1" type="ORF">WX73_00574</name>
</gene>
<dbReference type="EMBL" id="LROR01000036">
    <property type="protein sequence ID" value="OBR95847.1"/>
    <property type="molecule type" value="Genomic_DNA"/>
</dbReference>
<name>A0A162JB57_9CLOT</name>
<comment type="caution">
    <text evidence="1">The sequence shown here is derived from an EMBL/GenBank/DDBJ whole genome shotgun (WGS) entry which is preliminary data.</text>
</comment>
<dbReference type="Proteomes" id="UP000093694">
    <property type="component" value="Unassembled WGS sequence"/>
</dbReference>
<dbReference type="AlphaFoldDB" id="A0A162JB57"/>
<dbReference type="Proteomes" id="UP000077384">
    <property type="component" value="Unassembled WGS sequence"/>
</dbReference>
<dbReference type="RefSeq" id="WP_063601326.1">
    <property type="nucleotide sequence ID" value="NZ_LITQ01000016.1"/>
</dbReference>
<dbReference type="InterPro" id="IPR045507">
    <property type="entry name" value="DUF6483"/>
</dbReference>
<evidence type="ECO:0000313" key="2">
    <source>
        <dbReference type="EMBL" id="OBR95847.1"/>
    </source>
</evidence>
<dbReference type="Pfam" id="PF20092">
    <property type="entry name" value="DUF6483"/>
    <property type="match status" value="1"/>
</dbReference>
<evidence type="ECO:0000313" key="3">
    <source>
        <dbReference type="Proteomes" id="UP000077384"/>
    </source>
</evidence>
<reference evidence="1 3" key="1">
    <citation type="journal article" date="2015" name="Biotechnol. Bioeng.">
        <title>Genome sequence and phenotypic characterization of Caulobacter segnis.</title>
        <authorList>
            <person name="Patel S."/>
            <person name="Fletcher B."/>
            <person name="Scott D.C."/>
            <person name="Ely B."/>
        </authorList>
    </citation>
    <scope>NUCLEOTIDE SEQUENCE [LARGE SCALE GENOMIC DNA]</scope>
    <source>
        <strain evidence="1 3">PS02</strain>
    </source>
</reference>
<evidence type="ECO:0000313" key="1">
    <source>
        <dbReference type="EMBL" id="OAA92905.1"/>
    </source>
</evidence>